<evidence type="ECO:0008006" key="3">
    <source>
        <dbReference type="Google" id="ProtNLM"/>
    </source>
</evidence>
<dbReference type="Gene3D" id="3.40.1440.10">
    <property type="entry name" value="GIY-YIG endonuclease"/>
    <property type="match status" value="1"/>
</dbReference>
<gene>
    <name evidence="1" type="ORF">SAMN02982922_1903</name>
</gene>
<dbReference type="EMBL" id="FXBL01000004">
    <property type="protein sequence ID" value="SMH37406.1"/>
    <property type="molecule type" value="Genomic_DNA"/>
</dbReference>
<name>A0A1X7NHW8_9HYPH</name>
<keyword evidence="2" id="KW-1185">Reference proteome</keyword>
<protein>
    <recommendedName>
        <fullName evidence="3">GIY-YIG nuclease family protein</fullName>
    </recommendedName>
</protein>
<dbReference type="OrthoDB" id="7270972at2"/>
<accession>A0A1X7NHW8</accession>
<sequence length="111" mass="12245">MEREARRAAVAAYKKRESVAAIYVVRSAGSGEAWVGHTPDIDTIRNRIWFTLRAGGHMNKALQAAWTRDGEDAFSLEPLELVDDDTLGFTADKVLRAKAAEWRDKLSAGAV</sequence>
<reference evidence="1 2" key="1">
    <citation type="submission" date="2017-04" db="EMBL/GenBank/DDBJ databases">
        <authorList>
            <person name="Afonso C.L."/>
            <person name="Miller P.J."/>
            <person name="Scott M.A."/>
            <person name="Spackman E."/>
            <person name="Goraichik I."/>
            <person name="Dimitrov K.M."/>
            <person name="Suarez D.L."/>
            <person name="Swayne D.E."/>
        </authorList>
    </citation>
    <scope>NUCLEOTIDE SEQUENCE [LARGE SCALE GENOMIC DNA]</scope>
    <source>
        <strain evidence="1 2">B5P</strain>
    </source>
</reference>
<dbReference type="InterPro" id="IPR035901">
    <property type="entry name" value="GIY-YIG_endonuc_sf"/>
</dbReference>
<proteinExistence type="predicted"/>
<dbReference type="RefSeq" id="WP_085463943.1">
    <property type="nucleotide sequence ID" value="NZ_FXBL01000004.1"/>
</dbReference>
<evidence type="ECO:0000313" key="2">
    <source>
        <dbReference type="Proteomes" id="UP000193083"/>
    </source>
</evidence>
<dbReference type="Proteomes" id="UP000193083">
    <property type="component" value="Unassembled WGS sequence"/>
</dbReference>
<organism evidence="1 2">
    <name type="scientific">Mesorhizobium australicum</name>
    <dbReference type="NCBI Taxonomy" id="536018"/>
    <lineage>
        <taxon>Bacteria</taxon>
        <taxon>Pseudomonadati</taxon>
        <taxon>Pseudomonadota</taxon>
        <taxon>Alphaproteobacteria</taxon>
        <taxon>Hyphomicrobiales</taxon>
        <taxon>Phyllobacteriaceae</taxon>
        <taxon>Mesorhizobium</taxon>
    </lineage>
</organism>
<dbReference type="AlphaFoldDB" id="A0A1X7NHW8"/>
<dbReference type="CDD" id="cd10451">
    <property type="entry name" value="GIY-YIG_LuxR_like"/>
    <property type="match status" value="1"/>
</dbReference>
<evidence type="ECO:0000313" key="1">
    <source>
        <dbReference type="EMBL" id="SMH37406.1"/>
    </source>
</evidence>